<evidence type="ECO:0000256" key="2">
    <source>
        <dbReference type="ARBA" id="ARBA00022823"/>
    </source>
</evidence>
<evidence type="ECO:0000313" key="6">
    <source>
        <dbReference type="EMBL" id="KXB73396.1"/>
    </source>
</evidence>
<dbReference type="InterPro" id="IPR003016">
    <property type="entry name" value="2-oxoA_DH_lipoyl-BS"/>
</dbReference>
<evidence type="ECO:0000256" key="1">
    <source>
        <dbReference type="ARBA" id="ARBA00009249"/>
    </source>
</evidence>
<dbReference type="PATRIC" id="fig|322095.3.peg.2005"/>
<dbReference type="GO" id="GO:0005829">
    <property type="term" value="C:cytosol"/>
    <property type="evidence" value="ECO:0007669"/>
    <property type="project" value="TreeGrafter"/>
</dbReference>
<feature type="modified residue" description="N6-lipoyllysine" evidence="3 4">
    <location>
        <position position="63"/>
    </location>
</feature>
<dbReference type="PROSITE" id="PS00189">
    <property type="entry name" value="LIPOYL"/>
    <property type="match status" value="1"/>
</dbReference>
<dbReference type="InterPro" id="IPR002930">
    <property type="entry name" value="GCV_H"/>
</dbReference>
<dbReference type="EMBL" id="LSDK01000139">
    <property type="protein sequence ID" value="KXB73396.1"/>
    <property type="molecule type" value="Genomic_DNA"/>
</dbReference>
<reference evidence="7" key="1">
    <citation type="submission" date="2016-01" db="EMBL/GenBank/DDBJ databases">
        <authorList>
            <person name="Mitreva M."/>
            <person name="Pepin K.H."/>
            <person name="Mihindukulasuriya K.A."/>
            <person name="Fulton R."/>
            <person name="Fronick C."/>
            <person name="O'Laughlin M."/>
            <person name="Miner T."/>
            <person name="Herter B."/>
            <person name="Rosa B.A."/>
            <person name="Cordes M."/>
            <person name="Tomlinson C."/>
            <person name="Wollam A."/>
            <person name="Palsikar V.B."/>
            <person name="Mardis E.R."/>
            <person name="Wilson R.K."/>
        </authorList>
    </citation>
    <scope>NUCLEOTIDE SEQUENCE [LARGE SCALE GENOMIC DNA]</scope>
    <source>
        <strain evidence="7">KA00683</strain>
    </source>
</reference>
<protein>
    <recommendedName>
        <fullName evidence="3">Glycine cleavage system H protein</fullName>
    </recommendedName>
</protein>
<keyword evidence="7" id="KW-1185">Reference proteome</keyword>
<dbReference type="InterPro" id="IPR011053">
    <property type="entry name" value="Single_hybrid_motif"/>
</dbReference>
<comment type="caution">
    <text evidence="6">The sequence shown here is derived from an EMBL/GenBank/DDBJ whole genome shotgun (WGS) entry which is preliminary data.</text>
</comment>
<dbReference type="InterPro" id="IPR033753">
    <property type="entry name" value="GCV_H/Fam206"/>
</dbReference>
<accession>A0A134B0D4</accession>
<dbReference type="PROSITE" id="PS50968">
    <property type="entry name" value="BIOTINYL_LIPOYL"/>
    <property type="match status" value="1"/>
</dbReference>
<organism evidence="6 7">
    <name type="scientific">Porphyromonas somerae</name>
    <dbReference type="NCBI Taxonomy" id="322095"/>
    <lineage>
        <taxon>Bacteria</taxon>
        <taxon>Pseudomonadati</taxon>
        <taxon>Bacteroidota</taxon>
        <taxon>Bacteroidia</taxon>
        <taxon>Bacteroidales</taxon>
        <taxon>Porphyromonadaceae</taxon>
        <taxon>Porphyromonas</taxon>
    </lineage>
</organism>
<evidence type="ECO:0000259" key="5">
    <source>
        <dbReference type="PROSITE" id="PS50968"/>
    </source>
</evidence>
<evidence type="ECO:0000256" key="4">
    <source>
        <dbReference type="PIRSR" id="PIRSR617453-50"/>
    </source>
</evidence>
<dbReference type="STRING" id="322095.HMPREF3185_02035"/>
<dbReference type="PANTHER" id="PTHR11715">
    <property type="entry name" value="GLYCINE CLEAVAGE SYSTEM H PROTEIN"/>
    <property type="match status" value="1"/>
</dbReference>
<dbReference type="Pfam" id="PF01597">
    <property type="entry name" value="GCV_H"/>
    <property type="match status" value="1"/>
</dbReference>
<dbReference type="GO" id="GO:0009249">
    <property type="term" value="P:protein lipoylation"/>
    <property type="evidence" value="ECO:0007669"/>
    <property type="project" value="TreeGrafter"/>
</dbReference>
<feature type="domain" description="Lipoyl-binding" evidence="5">
    <location>
        <begin position="22"/>
        <end position="104"/>
    </location>
</feature>
<comment type="subunit">
    <text evidence="3">The glycine cleavage system is composed of four proteins: P, T, L and H.</text>
</comment>
<dbReference type="PANTHER" id="PTHR11715:SF3">
    <property type="entry name" value="GLYCINE CLEAVAGE SYSTEM H PROTEIN-RELATED"/>
    <property type="match status" value="1"/>
</dbReference>
<comment type="function">
    <text evidence="3">The glycine cleavage system catalyzes the degradation of glycine. The H protein shuttles the methylamine group of glycine from the P protein to the T protein.</text>
</comment>
<dbReference type="Proteomes" id="UP000070224">
    <property type="component" value="Unassembled WGS sequence"/>
</dbReference>
<proteinExistence type="inferred from homology"/>
<dbReference type="GO" id="GO:0019464">
    <property type="term" value="P:glycine decarboxylation via glycine cleavage system"/>
    <property type="evidence" value="ECO:0007669"/>
    <property type="project" value="UniProtKB-UniRule"/>
</dbReference>
<keyword evidence="2 3" id="KW-0450">Lipoyl</keyword>
<sequence length="126" mass="13773">MNIPQELRYTKDHEWARLEGDVVYVGITDYAQGELGEIVYVDVTTEGESLSAEEVFGSIEAVKTVSDLLLPIEGEILEVNSELEDSPELVNSDPYGKGWLVKIKPANADDVEGLLSADDYKALIAG</sequence>
<dbReference type="RefSeq" id="WP_009433119.1">
    <property type="nucleotide sequence ID" value="NZ_KQ960466.1"/>
</dbReference>
<dbReference type="GO" id="GO:0005960">
    <property type="term" value="C:glycine cleavage complex"/>
    <property type="evidence" value="ECO:0007669"/>
    <property type="project" value="InterPro"/>
</dbReference>
<name>A0A134B0D4_9PORP</name>
<dbReference type="AlphaFoldDB" id="A0A134B0D4"/>
<dbReference type="InterPro" id="IPR017453">
    <property type="entry name" value="GCV_H_sub"/>
</dbReference>
<evidence type="ECO:0000256" key="3">
    <source>
        <dbReference type="HAMAP-Rule" id="MF_00272"/>
    </source>
</evidence>
<dbReference type="Gene3D" id="2.40.50.100">
    <property type="match status" value="1"/>
</dbReference>
<dbReference type="CDD" id="cd06848">
    <property type="entry name" value="GCS_H"/>
    <property type="match status" value="1"/>
</dbReference>
<dbReference type="InterPro" id="IPR000089">
    <property type="entry name" value="Biotin_lipoyl"/>
</dbReference>
<dbReference type="NCBIfam" id="NF002270">
    <property type="entry name" value="PRK01202.1"/>
    <property type="match status" value="1"/>
</dbReference>
<comment type="cofactor">
    <cofactor evidence="3">
        <name>(R)-lipoate</name>
        <dbReference type="ChEBI" id="CHEBI:83088"/>
    </cofactor>
    <text evidence="3">Binds 1 lipoyl cofactor covalently.</text>
</comment>
<dbReference type="OrthoDB" id="9796712at2"/>
<comment type="similarity">
    <text evidence="1 3">Belongs to the GcvH family.</text>
</comment>
<evidence type="ECO:0000313" key="7">
    <source>
        <dbReference type="Proteomes" id="UP000070224"/>
    </source>
</evidence>
<dbReference type="SUPFAM" id="SSF51230">
    <property type="entry name" value="Single hybrid motif"/>
    <property type="match status" value="1"/>
</dbReference>
<dbReference type="NCBIfam" id="TIGR00527">
    <property type="entry name" value="gcvH"/>
    <property type="match status" value="1"/>
</dbReference>
<gene>
    <name evidence="3" type="primary">gcvH</name>
    <name evidence="6" type="ORF">HMPREF3185_02035</name>
</gene>
<dbReference type="HAMAP" id="MF_00272">
    <property type="entry name" value="GcvH"/>
    <property type="match status" value="1"/>
</dbReference>